<name>A0A914YJZ0_9BILA</name>
<feature type="region of interest" description="Disordered" evidence="1">
    <location>
        <begin position="1"/>
        <end position="39"/>
    </location>
</feature>
<dbReference type="Proteomes" id="UP000887577">
    <property type="component" value="Unplaced"/>
</dbReference>
<organism evidence="2 3">
    <name type="scientific">Panagrolaimus superbus</name>
    <dbReference type="NCBI Taxonomy" id="310955"/>
    <lineage>
        <taxon>Eukaryota</taxon>
        <taxon>Metazoa</taxon>
        <taxon>Ecdysozoa</taxon>
        <taxon>Nematoda</taxon>
        <taxon>Chromadorea</taxon>
        <taxon>Rhabditida</taxon>
        <taxon>Tylenchina</taxon>
        <taxon>Panagrolaimomorpha</taxon>
        <taxon>Panagrolaimoidea</taxon>
        <taxon>Panagrolaimidae</taxon>
        <taxon>Panagrolaimus</taxon>
    </lineage>
</organism>
<proteinExistence type="predicted"/>
<accession>A0A914YJZ0</accession>
<evidence type="ECO:0000313" key="3">
    <source>
        <dbReference type="WBParaSite" id="PSU_v2.g17623.t1"/>
    </source>
</evidence>
<feature type="compositionally biased region" description="Pro residues" evidence="1">
    <location>
        <begin position="1"/>
        <end position="19"/>
    </location>
</feature>
<sequence>MSFQPPPPPQYTVPQPPPPKEQRQPFHPIPPQKQFDRSIPKSHETIIPPVKPLPKQQIPSHHYHFQPQQFRRLTNTSTSSIESTTKNVHWSSPIAEHLTISSISENVSSLRVYIPEDAELVRTIDNPLYIEEQYLQFGDYRVMKECKCESLRYPNGDIQYCCLSDVNVNVSNSNKIFSGLNLKLIFLDLLF</sequence>
<dbReference type="WBParaSite" id="PSU_v2.g17623.t1">
    <property type="protein sequence ID" value="PSU_v2.g17623.t1"/>
    <property type="gene ID" value="PSU_v2.g17623"/>
</dbReference>
<protein>
    <submittedName>
        <fullName evidence="3">Uncharacterized protein</fullName>
    </submittedName>
</protein>
<keyword evidence="2" id="KW-1185">Reference proteome</keyword>
<evidence type="ECO:0000313" key="2">
    <source>
        <dbReference type="Proteomes" id="UP000887577"/>
    </source>
</evidence>
<dbReference type="AlphaFoldDB" id="A0A914YJZ0"/>
<reference evidence="3" key="1">
    <citation type="submission" date="2022-11" db="UniProtKB">
        <authorList>
            <consortium name="WormBaseParasite"/>
        </authorList>
    </citation>
    <scope>IDENTIFICATION</scope>
</reference>
<evidence type="ECO:0000256" key="1">
    <source>
        <dbReference type="SAM" id="MobiDB-lite"/>
    </source>
</evidence>